<dbReference type="AlphaFoldDB" id="G3NWM2"/>
<proteinExistence type="predicted"/>
<evidence type="ECO:0000313" key="2">
    <source>
        <dbReference type="Ensembl" id="ENSGACP00000009741.1"/>
    </source>
</evidence>
<sequence length="95" mass="10433">HQRAELKFITLRRSQVNVLSKEKEERGGGGSVRGHESSQRDLKKSSRAGELLTDWCSEIRSTKVNVQSPTGKEGLEAGHGVDLEMGGGQRDKVCQ</sequence>
<feature type="region of interest" description="Disordered" evidence="1">
    <location>
        <begin position="19"/>
        <end position="45"/>
    </location>
</feature>
<feature type="compositionally biased region" description="Basic and acidic residues" evidence="1">
    <location>
        <begin position="20"/>
        <end position="44"/>
    </location>
</feature>
<reference evidence="2" key="2">
    <citation type="submission" date="2024-04" db="UniProtKB">
        <authorList>
            <consortium name="Ensembl"/>
        </authorList>
    </citation>
    <scope>IDENTIFICATION</scope>
</reference>
<evidence type="ECO:0000256" key="1">
    <source>
        <dbReference type="SAM" id="MobiDB-lite"/>
    </source>
</evidence>
<feature type="region of interest" description="Disordered" evidence="1">
    <location>
        <begin position="65"/>
        <end position="95"/>
    </location>
</feature>
<reference evidence="2" key="1">
    <citation type="submission" date="2006-01" db="EMBL/GenBank/DDBJ databases">
        <authorList>
            <person name="Lindblad-Toh K."/>
            <person name="Mauceli E."/>
            <person name="Grabherr M."/>
            <person name="Chang J.L."/>
            <person name="Lander E.S."/>
        </authorList>
    </citation>
    <scope>NUCLEOTIDE SEQUENCE [LARGE SCALE GENOMIC DNA]</scope>
</reference>
<dbReference type="InParanoid" id="G3NWM2"/>
<dbReference type="Bgee" id="ENSGACG00000007352">
    <property type="expression patterns" value="Expressed in diencephalon and 12 other cell types or tissues"/>
</dbReference>
<feature type="compositionally biased region" description="Basic and acidic residues" evidence="1">
    <location>
        <begin position="73"/>
        <end position="82"/>
    </location>
</feature>
<organism evidence="2">
    <name type="scientific">Gasterosteus aculeatus</name>
    <name type="common">Three-spined stickleback</name>
    <dbReference type="NCBI Taxonomy" id="69293"/>
    <lineage>
        <taxon>Eukaryota</taxon>
        <taxon>Metazoa</taxon>
        <taxon>Chordata</taxon>
        <taxon>Craniata</taxon>
        <taxon>Vertebrata</taxon>
        <taxon>Euteleostomi</taxon>
        <taxon>Actinopterygii</taxon>
        <taxon>Neopterygii</taxon>
        <taxon>Teleostei</taxon>
        <taxon>Neoteleostei</taxon>
        <taxon>Acanthomorphata</taxon>
        <taxon>Eupercaria</taxon>
        <taxon>Perciformes</taxon>
        <taxon>Cottioidei</taxon>
        <taxon>Gasterosteales</taxon>
        <taxon>Gasterosteidae</taxon>
        <taxon>Gasterosteus</taxon>
    </lineage>
</organism>
<protein>
    <submittedName>
        <fullName evidence="2">Uncharacterized protein</fullName>
    </submittedName>
</protein>
<accession>G3NWM2</accession>
<name>G3NWM2_GASAC</name>
<dbReference type="Ensembl" id="ENSGACT00000009761.1">
    <property type="protein sequence ID" value="ENSGACP00000009741.1"/>
    <property type="gene ID" value="ENSGACG00000007352.1"/>
</dbReference>